<protein>
    <submittedName>
        <fullName evidence="1">Putative ATPase</fullName>
    </submittedName>
</protein>
<dbReference type="HOGENOM" id="CLU_3342881_0_0_7"/>
<dbReference type="Proteomes" id="UP000000483">
    <property type="component" value="Chromosome"/>
</dbReference>
<keyword evidence="2" id="KW-1185">Reference proteome</keyword>
<evidence type="ECO:0000313" key="1">
    <source>
        <dbReference type="EMBL" id="AEB09810.1"/>
    </source>
</evidence>
<accession>F2ND86</accession>
<dbReference type="EMBL" id="CP002629">
    <property type="protein sequence ID" value="AEB09810.1"/>
    <property type="molecule type" value="Genomic_DNA"/>
</dbReference>
<evidence type="ECO:0000313" key="2">
    <source>
        <dbReference type="Proteomes" id="UP000000483"/>
    </source>
</evidence>
<dbReference type="AlphaFoldDB" id="F2ND86"/>
<reference evidence="1 2" key="1">
    <citation type="journal article" date="2011" name="Stand. Genomic Sci.">
        <title>Complete genome sequence of the acetate-degrading sulfate reducer Desulfobacca acetoxidans type strain (ASRB2).</title>
        <authorList>
            <person name="Goker M."/>
            <person name="Teshima H."/>
            <person name="Lapidus A."/>
            <person name="Nolan M."/>
            <person name="Lucas S."/>
            <person name="Hammon N."/>
            <person name="Deshpande S."/>
            <person name="Cheng J.F."/>
            <person name="Tapia R."/>
            <person name="Han C."/>
            <person name="Goodwin L."/>
            <person name="Pitluck S."/>
            <person name="Huntemann M."/>
            <person name="Liolios K."/>
            <person name="Ivanova N."/>
            <person name="Pagani I."/>
            <person name="Mavromatis K."/>
            <person name="Ovchinikova G."/>
            <person name="Pati A."/>
            <person name="Chen A."/>
            <person name="Palaniappan K."/>
            <person name="Land M."/>
            <person name="Hauser L."/>
            <person name="Brambilla E.M."/>
            <person name="Rohde M."/>
            <person name="Spring S."/>
            <person name="Detter J.C."/>
            <person name="Woyke T."/>
            <person name="Bristow J."/>
            <person name="Eisen J.A."/>
            <person name="Markowitz V."/>
            <person name="Hugenholtz P."/>
            <person name="Kyrpides N.C."/>
            <person name="Klenk H.P."/>
        </authorList>
    </citation>
    <scope>NUCLEOTIDE SEQUENCE [LARGE SCALE GENOMIC DNA]</scope>
    <source>
        <strain evidence="2">ATCC 700848 / DSM 11109 / ASRB2</strain>
    </source>
</reference>
<gene>
    <name evidence="1" type="ordered locus">Desac_1978</name>
</gene>
<sequence length="37" mass="4307">MVEKSAALQFSQFTETFATLGGLENLKEWTLNRFKNR</sequence>
<name>F2ND86_DESAR</name>
<reference evidence="2" key="2">
    <citation type="submission" date="2011-03" db="EMBL/GenBank/DDBJ databases">
        <title>The complete genome of Desulfobacca acetoxidans DSM 11109.</title>
        <authorList>
            <consortium name="US DOE Joint Genome Institute (JGI-PGF)"/>
            <person name="Lucas S."/>
            <person name="Copeland A."/>
            <person name="Lapidus A."/>
            <person name="Bruce D."/>
            <person name="Goodwin L."/>
            <person name="Pitluck S."/>
            <person name="Peters L."/>
            <person name="Kyrpides N."/>
            <person name="Mavromatis K."/>
            <person name="Ivanova N."/>
            <person name="Ovchinnikova G."/>
            <person name="Teshima H."/>
            <person name="Detter J.C."/>
            <person name="Han C."/>
            <person name="Land M."/>
            <person name="Hauser L."/>
            <person name="Markowitz V."/>
            <person name="Cheng J.-F."/>
            <person name="Hugenholtz P."/>
            <person name="Woyke T."/>
            <person name="Wu D."/>
            <person name="Spring S."/>
            <person name="Schueler E."/>
            <person name="Brambilla E."/>
            <person name="Klenk H.-P."/>
            <person name="Eisen J.A."/>
        </authorList>
    </citation>
    <scope>NUCLEOTIDE SEQUENCE [LARGE SCALE GENOMIC DNA]</scope>
    <source>
        <strain evidence="2">ATCC 700848 / DSM 11109 / ASRB2</strain>
    </source>
</reference>
<proteinExistence type="predicted"/>
<dbReference type="STRING" id="880072.Desac_1978"/>
<dbReference type="KEGG" id="dao:Desac_1978"/>
<organism evidence="1 2">
    <name type="scientific">Desulfobacca acetoxidans (strain ATCC 700848 / DSM 11109 / ASRB2)</name>
    <dbReference type="NCBI Taxonomy" id="880072"/>
    <lineage>
        <taxon>Bacteria</taxon>
        <taxon>Pseudomonadati</taxon>
        <taxon>Thermodesulfobacteriota</taxon>
        <taxon>Desulfobaccia</taxon>
        <taxon>Desulfobaccales</taxon>
        <taxon>Desulfobaccaceae</taxon>
        <taxon>Desulfobacca</taxon>
    </lineage>
</organism>